<protein>
    <submittedName>
        <fullName evidence="1">Uncharacterized protein</fullName>
    </submittedName>
</protein>
<name>A0A8T1MH38_CLOSI</name>
<reference evidence="1 2" key="2">
    <citation type="journal article" date="2021" name="Genomics">
        <title>High-quality reference genome for Clonorchis sinensis.</title>
        <authorList>
            <person name="Young N.D."/>
            <person name="Stroehlein A.J."/>
            <person name="Kinkar L."/>
            <person name="Wang T."/>
            <person name="Sohn W.M."/>
            <person name="Chang B.C.H."/>
            <person name="Kaur P."/>
            <person name="Weisz D."/>
            <person name="Dudchenko O."/>
            <person name="Aiden E.L."/>
            <person name="Korhonen P.K."/>
            <person name="Gasser R.B."/>
        </authorList>
    </citation>
    <scope>NUCLEOTIDE SEQUENCE [LARGE SCALE GENOMIC DNA]</scope>
    <source>
        <strain evidence="1">Cs-k2</strain>
    </source>
</reference>
<keyword evidence="2" id="KW-1185">Reference proteome</keyword>
<dbReference type="AlphaFoldDB" id="A0A8T1MH38"/>
<dbReference type="Proteomes" id="UP000286415">
    <property type="component" value="Unassembled WGS sequence"/>
</dbReference>
<comment type="caution">
    <text evidence="1">The sequence shown here is derived from an EMBL/GenBank/DDBJ whole genome shotgun (WGS) entry which is preliminary data.</text>
</comment>
<evidence type="ECO:0000313" key="2">
    <source>
        <dbReference type="Proteomes" id="UP000286415"/>
    </source>
</evidence>
<reference evidence="1 2" key="1">
    <citation type="journal article" date="2018" name="Biotechnol. Adv.">
        <title>Improved genomic resources and new bioinformatic workflow for the carcinogenic parasite Clonorchis sinensis: Biotechnological implications.</title>
        <authorList>
            <person name="Wang D."/>
            <person name="Korhonen P.K."/>
            <person name="Gasser R.B."/>
            <person name="Young N.D."/>
        </authorList>
    </citation>
    <scope>NUCLEOTIDE SEQUENCE [LARGE SCALE GENOMIC DNA]</scope>
    <source>
        <strain evidence="1">Cs-k2</strain>
    </source>
</reference>
<organism evidence="1 2">
    <name type="scientific">Clonorchis sinensis</name>
    <name type="common">Chinese liver fluke</name>
    <dbReference type="NCBI Taxonomy" id="79923"/>
    <lineage>
        <taxon>Eukaryota</taxon>
        <taxon>Metazoa</taxon>
        <taxon>Spiralia</taxon>
        <taxon>Lophotrochozoa</taxon>
        <taxon>Platyhelminthes</taxon>
        <taxon>Trematoda</taxon>
        <taxon>Digenea</taxon>
        <taxon>Opisthorchiida</taxon>
        <taxon>Opisthorchiata</taxon>
        <taxon>Opisthorchiidae</taxon>
        <taxon>Clonorchis</taxon>
    </lineage>
</organism>
<sequence length="78" mass="8508">MEEFSSAMQNSITRCTSPAVSFTGGHDTKVVFIETQLARRNWTELHNTLGDVLTSSHIADALITGSILANGMHHGWAH</sequence>
<evidence type="ECO:0000313" key="1">
    <source>
        <dbReference type="EMBL" id="KAG5448212.1"/>
    </source>
</evidence>
<gene>
    <name evidence="1" type="ORF">CSKR_200696</name>
</gene>
<dbReference type="EMBL" id="NIRI02000042">
    <property type="protein sequence ID" value="KAG5448212.1"/>
    <property type="molecule type" value="Genomic_DNA"/>
</dbReference>
<accession>A0A8T1MH38</accession>
<proteinExistence type="predicted"/>